<protein>
    <submittedName>
        <fullName evidence="2">Uncharacterized protein</fullName>
    </submittedName>
</protein>
<keyword evidence="3" id="KW-1185">Reference proteome</keyword>
<evidence type="ECO:0000256" key="1">
    <source>
        <dbReference type="SAM" id="MobiDB-lite"/>
    </source>
</evidence>
<reference evidence="2" key="1">
    <citation type="submission" date="2021-11" db="EMBL/GenBank/DDBJ databases">
        <title>Streptomyces corallinus and Kineosporia corallina sp. nov., two new coral-derived marine actinobacteria.</title>
        <authorList>
            <person name="Buangrab K."/>
            <person name="Sutthacheep M."/>
            <person name="Yeemin T."/>
            <person name="Harunari E."/>
            <person name="Igarashi Y."/>
            <person name="Sripreechasak P."/>
            <person name="Kanchanasin P."/>
            <person name="Tanasupawat S."/>
            <person name="Phongsopitanun W."/>
        </authorList>
    </citation>
    <scope>NUCLEOTIDE SEQUENCE</scope>
    <source>
        <strain evidence="2">JCM 31032</strain>
    </source>
</reference>
<dbReference type="RefSeq" id="WP_231441870.1">
    <property type="nucleotide sequence ID" value="NZ_JAJOMB010000006.1"/>
</dbReference>
<sequence length="289" mass="31568">MHEPPRSLPLVREESVNGLALGPAVPGHTVVYASGDGSVVAEGRTPSMSERLTIRRRYLVDVTVKRSTFYYQLAALRSAFFFGAEVNVSWFVDRPGLAVSQNLGDGQQFLTERLRSLMWPLSSQFEAHQAHEATAAINARFGARTGRMPEGITIQTCFVMLTIDSRLGQQMVEDEIGARKVEAVNLAMRGDPSGLAVHIANNPGDSRAVIDLVSKNRQIDRDTRLELLRLLQSNNGLQDVDLAAVRQRLLGDLSALSADEGPPPAQLNGSSRPGPPPPPEDEPYDQDYA</sequence>
<name>A0A9X1NFB9_9ACTN</name>
<dbReference type="Proteomes" id="UP001138997">
    <property type="component" value="Unassembled WGS sequence"/>
</dbReference>
<dbReference type="AlphaFoldDB" id="A0A9X1NFB9"/>
<gene>
    <name evidence="2" type="ORF">LR394_14140</name>
</gene>
<feature type="compositionally biased region" description="Acidic residues" evidence="1">
    <location>
        <begin position="279"/>
        <end position="289"/>
    </location>
</feature>
<evidence type="ECO:0000313" key="3">
    <source>
        <dbReference type="Proteomes" id="UP001138997"/>
    </source>
</evidence>
<comment type="caution">
    <text evidence="2">The sequence shown here is derived from an EMBL/GenBank/DDBJ whole genome shotgun (WGS) entry which is preliminary data.</text>
</comment>
<evidence type="ECO:0000313" key="2">
    <source>
        <dbReference type="EMBL" id="MCD5312048.1"/>
    </source>
</evidence>
<feature type="region of interest" description="Disordered" evidence="1">
    <location>
        <begin position="254"/>
        <end position="289"/>
    </location>
</feature>
<organism evidence="2 3">
    <name type="scientific">Kineosporia babensis</name>
    <dbReference type="NCBI Taxonomy" id="499548"/>
    <lineage>
        <taxon>Bacteria</taxon>
        <taxon>Bacillati</taxon>
        <taxon>Actinomycetota</taxon>
        <taxon>Actinomycetes</taxon>
        <taxon>Kineosporiales</taxon>
        <taxon>Kineosporiaceae</taxon>
        <taxon>Kineosporia</taxon>
    </lineage>
</organism>
<proteinExistence type="predicted"/>
<accession>A0A9X1NFB9</accession>
<dbReference type="EMBL" id="JAJOMB010000006">
    <property type="protein sequence ID" value="MCD5312048.1"/>
    <property type="molecule type" value="Genomic_DNA"/>
</dbReference>